<gene>
    <name evidence="1" type="ORF">CEK00_11530</name>
</gene>
<accession>A0A270NHI0</accession>
<dbReference type="RefSeq" id="WP_095378035.1">
    <property type="nucleotide sequence ID" value="NZ_NJGC01000011.1"/>
</dbReference>
<evidence type="ECO:0000313" key="2">
    <source>
        <dbReference type="Proteomes" id="UP000216433"/>
    </source>
</evidence>
<evidence type="ECO:0000313" key="1">
    <source>
        <dbReference type="EMBL" id="PAM71487.1"/>
    </source>
</evidence>
<name>A0A270NHI0_STEMA</name>
<dbReference type="AlphaFoldDB" id="A0A270NHI0"/>
<dbReference type="Gene3D" id="1.20.910.10">
    <property type="entry name" value="Heme oxygenase-like"/>
    <property type="match status" value="1"/>
</dbReference>
<reference evidence="1 2" key="1">
    <citation type="submission" date="2017-06" db="EMBL/GenBank/DDBJ databases">
        <title>Genome sequencing and assembly of Stenotrophomonas maltophilia DF07.</title>
        <authorList>
            <person name="Iyer R."/>
        </authorList>
    </citation>
    <scope>NUCLEOTIDE SEQUENCE [LARGE SCALE GENOMIC DNA]</scope>
    <source>
        <strain evidence="1 2">DF07</strain>
    </source>
</reference>
<organism evidence="1 2">
    <name type="scientific">Stenotrophomonas maltophilia</name>
    <name type="common">Pseudomonas maltophilia</name>
    <name type="synonym">Xanthomonas maltophilia</name>
    <dbReference type="NCBI Taxonomy" id="40324"/>
    <lineage>
        <taxon>Bacteria</taxon>
        <taxon>Pseudomonadati</taxon>
        <taxon>Pseudomonadota</taxon>
        <taxon>Gammaproteobacteria</taxon>
        <taxon>Lysobacterales</taxon>
        <taxon>Lysobacteraceae</taxon>
        <taxon>Stenotrophomonas</taxon>
        <taxon>Stenotrophomonas maltophilia group</taxon>
    </lineage>
</organism>
<dbReference type="SMART" id="SM01236">
    <property type="entry name" value="Haem_oxygenase_2"/>
    <property type="match status" value="1"/>
</dbReference>
<sequence length="224" mass="24603">MSFHDHLLAQTASERQSLLQIPIIGDALAGRIDRGDYLAFLQQAYHHVRHTVPLLMACGSRLPARLEWLRTAIGEYIEEEMGHQEWVLDDIAAAGGDRSAAAASEPALATELMVSYAYDTIQRGNPVGFFGMVLVLEGTSVALATQAANALQTSLDLPRNAFSYLLSHGDLDIEHVGFFKSLMDRLDDPSDQQAVIHAARRFYVLYGDIFRTLRSGGARMAEAA</sequence>
<dbReference type="SUPFAM" id="SSF48613">
    <property type="entry name" value="Heme oxygenase-like"/>
    <property type="match status" value="1"/>
</dbReference>
<comment type="caution">
    <text evidence="1">The sequence shown here is derived from an EMBL/GenBank/DDBJ whole genome shotgun (WGS) entry which is preliminary data.</text>
</comment>
<proteinExistence type="predicted"/>
<dbReference type="Pfam" id="PF14518">
    <property type="entry name" value="Haem_oxygenas_2"/>
    <property type="match status" value="1"/>
</dbReference>
<protein>
    <submittedName>
        <fullName evidence="1">Biliverdin-producing heme oxygenase</fullName>
    </submittedName>
</protein>
<dbReference type="InterPro" id="IPR016084">
    <property type="entry name" value="Haem_Oase-like_multi-hlx"/>
</dbReference>
<dbReference type="Proteomes" id="UP000216433">
    <property type="component" value="Unassembled WGS sequence"/>
</dbReference>
<dbReference type="EMBL" id="NJGC01000011">
    <property type="protein sequence ID" value="PAM71487.1"/>
    <property type="molecule type" value="Genomic_DNA"/>
</dbReference>